<dbReference type="AlphaFoldDB" id="A0ABD3W8R7"/>
<name>A0ABD3W8R7_SINWO</name>
<gene>
    <name evidence="1" type="ORF">ACJMK2_038367</name>
</gene>
<sequence>NDSIMRLYKDVLNGVVKYLVFLGWSVQYITHALSRDNDDILRRPVMDKSITFRESRLWNLLLENVLGNTVPY</sequence>
<accession>A0ABD3W8R7</accession>
<dbReference type="EMBL" id="JBJQND010000007">
    <property type="protein sequence ID" value="KAL3870291.1"/>
    <property type="molecule type" value="Genomic_DNA"/>
</dbReference>
<protein>
    <submittedName>
        <fullName evidence="1">Uncharacterized protein</fullName>
    </submittedName>
</protein>
<keyword evidence="2" id="KW-1185">Reference proteome</keyword>
<organism evidence="1 2">
    <name type="scientific">Sinanodonta woodiana</name>
    <name type="common">Chinese pond mussel</name>
    <name type="synonym">Anodonta woodiana</name>
    <dbReference type="NCBI Taxonomy" id="1069815"/>
    <lineage>
        <taxon>Eukaryota</taxon>
        <taxon>Metazoa</taxon>
        <taxon>Spiralia</taxon>
        <taxon>Lophotrochozoa</taxon>
        <taxon>Mollusca</taxon>
        <taxon>Bivalvia</taxon>
        <taxon>Autobranchia</taxon>
        <taxon>Heteroconchia</taxon>
        <taxon>Palaeoheterodonta</taxon>
        <taxon>Unionida</taxon>
        <taxon>Unionoidea</taxon>
        <taxon>Unionidae</taxon>
        <taxon>Unioninae</taxon>
        <taxon>Sinanodonta</taxon>
    </lineage>
</organism>
<feature type="non-terminal residue" evidence="1">
    <location>
        <position position="1"/>
    </location>
</feature>
<comment type="caution">
    <text evidence="1">The sequence shown here is derived from an EMBL/GenBank/DDBJ whole genome shotgun (WGS) entry which is preliminary data.</text>
</comment>
<reference evidence="1 2" key="1">
    <citation type="submission" date="2024-11" db="EMBL/GenBank/DDBJ databases">
        <title>Chromosome-level genome assembly of the freshwater bivalve Anodonta woodiana.</title>
        <authorList>
            <person name="Chen X."/>
        </authorList>
    </citation>
    <scope>NUCLEOTIDE SEQUENCE [LARGE SCALE GENOMIC DNA]</scope>
    <source>
        <strain evidence="1">MN2024</strain>
        <tissue evidence="1">Gills</tissue>
    </source>
</reference>
<dbReference type="Proteomes" id="UP001634394">
    <property type="component" value="Unassembled WGS sequence"/>
</dbReference>
<proteinExistence type="predicted"/>
<evidence type="ECO:0000313" key="2">
    <source>
        <dbReference type="Proteomes" id="UP001634394"/>
    </source>
</evidence>
<evidence type="ECO:0000313" key="1">
    <source>
        <dbReference type="EMBL" id="KAL3870291.1"/>
    </source>
</evidence>